<dbReference type="InterPro" id="IPR041657">
    <property type="entry name" value="HTH_17"/>
</dbReference>
<dbReference type="SUPFAM" id="SSF46955">
    <property type="entry name" value="Putative DNA-binding domain"/>
    <property type="match status" value="1"/>
</dbReference>
<organism evidence="2 3">
    <name type="scientific">Tangfeifania diversioriginum</name>
    <dbReference type="NCBI Taxonomy" id="1168035"/>
    <lineage>
        <taxon>Bacteria</taxon>
        <taxon>Pseudomonadati</taxon>
        <taxon>Bacteroidota</taxon>
        <taxon>Bacteroidia</taxon>
        <taxon>Marinilabiliales</taxon>
        <taxon>Prolixibacteraceae</taxon>
        <taxon>Tangfeifania</taxon>
    </lineage>
</organism>
<evidence type="ECO:0000313" key="3">
    <source>
        <dbReference type="Proteomes" id="UP000184050"/>
    </source>
</evidence>
<dbReference type="InterPro" id="IPR009061">
    <property type="entry name" value="DNA-bd_dom_put_sf"/>
</dbReference>
<dbReference type="Pfam" id="PF12728">
    <property type="entry name" value="HTH_17"/>
    <property type="match status" value="1"/>
</dbReference>
<evidence type="ECO:0000259" key="1">
    <source>
        <dbReference type="Pfam" id="PF12728"/>
    </source>
</evidence>
<dbReference type="Proteomes" id="UP000184050">
    <property type="component" value="Unassembled WGS sequence"/>
</dbReference>
<evidence type="ECO:0000313" key="2">
    <source>
        <dbReference type="EMBL" id="SHJ88199.1"/>
    </source>
</evidence>
<dbReference type="EMBL" id="FQZE01000037">
    <property type="protein sequence ID" value="SHJ88199.1"/>
    <property type="molecule type" value="Genomic_DNA"/>
</dbReference>
<feature type="domain" description="Helix-turn-helix" evidence="1">
    <location>
        <begin position="42"/>
        <end position="91"/>
    </location>
</feature>
<accession>A0A1M6MXM2</accession>
<dbReference type="InterPro" id="IPR010093">
    <property type="entry name" value="SinI_DNA-bd"/>
</dbReference>
<dbReference type="RefSeq" id="WP_073172945.1">
    <property type="nucleotide sequence ID" value="NZ_FQZE01000037.1"/>
</dbReference>
<dbReference type="AlphaFoldDB" id="A0A1M6MXM2"/>
<reference evidence="2 3" key="1">
    <citation type="submission" date="2016-11" db="EMBL/GenBank/DDBJ databases">
        <authorList>
            <person name="Jaros S."/>
            <person name="Januszkiewicz K."/>
            <person name="Wedrychowicz H."/>
        </authorList>
    </citation>
    <scope>NUCLEOTIDE SEQUENCE [LARGE SCALE GENOMIC DNA]</scope>
    <source>
        <strain evidence="2 3">DSM 27063</strain>
    </source>
</reference>
<proteinExistence type="predicted"/>
<dbReference type="OrthoDB" id="597977at2"/>
<dbReference type="NCBIfam" id="TIGR01764">
    <property type="entry name" value="excise"/>
    <property type="match status" value="1"/>
</dbReference>
<dbReference type="STRING" id="1168035.SAMN05444280_13710"/>
<sequence length="116" mass="13444">MNNIIESLPSQVAVLMEEVIAVKGLLLEMRKMPVRESEIIGIEDVCRLTGYAKNTVYQHVHQNKIPYHKPEHGGRKLIFFRSEIENWLKGRKPETSEAYCERKELELYNSMKGGLN</sequence>
<gene>
    <name evidence="2" type="ORF">SAMN05444280_13710</name>
</gene>
<keyword evidence="3" id="KW-1185">Reference proteome</keyword>
<name>A0A1M6MXM2_9BACT</name>
<protein>
    <submittedName>
        <fullName evidence="2">Transcriptional regulator, AlpA family</fullName>
    </submittedName>
</protein>
<dbReference type="GO" id="GO:0003677">
    <property type="term" value="F:DNA binding"/>
    <property type="evidence" value="ECO:0007669"/>
    <property type="project" value="InterPro"/>
</dbReference>